<dbReference type="InterPro" id="IPR051598">
    <property type="entry name" value="TSUP/Inactive_protease-like"/>
</dbReference>
<comment type="similarity">
    <text evidence="2 6">Belongs to the 4-toluene sulfonate uptake permease (TSUP) (TC 2.A.102) family.</text>
</comment>
<feature type="transmembrane region" description="Helical" evidence="6">
    <location>
        <begin position="7"/>
        <end position="29"/>
    </location>
</feature>
<sequence>MDNWFILVISGLASGILAGLLGIGGGTILVPLQLAFGYTPLQAVATSSLAIVITATSGTIQNWRMGYINIQRVILLGIPAVVTAYLSAGFTKFIPAKNQLVSFGILLLFTIYLVDLRKNLSKKEQEIEQNQQSKISSIISRIVTGGAAGILAGIFGVGGGVIMVPLQILLLGETIKVAIQTSLGVIVLSSISAATRHALEGNILVVPGLILGFGGLVGAQLSTRFLPRLPDKVVSLTFRVGLAILAVYIFWKASTI</sequence>
<evidence type="ECO:0000313" key="8">
    <source>
        <dbReference type="Proteomes" id="UP000620559"/>
    </source>
</evidence>
<comment type="caution">
    <text evidence="7">The sequence shown here is derived from an EMBL/GenBank/DDBJ whole genome shotgun (WGS) entry which is preliminary data.</text>
</comment>
<feature type="transmembrane region" description="Helical" evidence="6">
    <location>
        <begin position="73"/>
        <end position="94"/>
    </location>
</feature>
<dbReference type="RefSeq" id="WP_193924231.1">
    <property type="nucleotide sequence ID" value="NZ_JADEWL010000127.1"/>
</dbReference>
<keyword evidence="6" id="KW-1003">Cell membrane</keyword>
<organism evidence="7 8">
    <name type="scientific">Plectonema cf. radiosum LEGE 06105</name>
    <dbReference type="NCBI Taxonomy" id="945769"/>
    <lineage>
        <taxon>Bacteria</taxon>
        <taxon>Bacillati</taxon>
        <taxon>Cyanobacteriota</taxon>
        <taxon>Cyanophyceae</taxon>
        <taxon>Oscillatoriophycideae</taxon>
        <taxon>Oscillatoriales</taxon>
        <taxon>Microcoleaceae</taxon>
        <taxon>Plectonema</taxon>
    </lineage>
</organism>
<dbReference type="PANTHER" id="PTHR43701:SF2">
    <property type="entry name" value="MEMBRANE TRANSPORTER PROTEIN YJNA-RELATED"/>
    <property type="match status" value="1"/>
</dbReference>
<feature type="transmembrane region" description="Helical" evidence="6">
    <location>
        <begin position="203"/>
        <end position="221"/>
    </location>
</feature>
<evidence type="ECO:0000313" key="7">
    <source>
        <dbReference type="EMBL" id="MBE9215933.1"/>
    </source>
</evidence>
<dbReference type="PANTHER" id="PTHR43701">
    <property type="entry name" value="MEMBRANE TRANSPORTER PROTEIN MJ0441-RELATED"/>
    <property type="match status" value="1"/>
</dbReference>
<keyword evidence="5 6" id="KW-0472">Membrane</keyword>
<feature type="transmembrane region" description="Helical" evidence="6">
    <location>
        <begin position="233"/>
        <end position="251"/>
    </location>
</feature>
<evidence type="ECO:0000256" key="6">
    <source>
        <dbReference type="RuleBase" id="RU363041"/>
    </source>
</evidence>
<dbReference type="Proteomes" id="UP000620559">
    <property type="component" value="Unassembled WGS sequence"/>
</dbReference>
<name>A0A8J7FGI6_9CYAN</name>
<dbReference type="InterPro" id="IPR002781">
    <property type="entry name" value="TM_pro_TauE-like"/>
</dbReference>
<keyword evidence="4 6" id="KW-1133">Transmembrane helix</keyword>
<evidence type="ECO:0000256" key="3">
    <source>
        <dbReference type="ARBA" id="ARBA00022692"/>
    </source>
</evidence>
<feature type="transmembrane region" description="Helical" evidence="6">
    <location>
        <begin position="100"/>
        <end position="117"/>
    </location>
</feature>
<protein>
    <recommendedName>
        <fullName evidence="6">Probable membrane transporter protein</fullName>
    </recommendedName>
</protein>
<evidence type="ECO:0000256" key="1">
    <source>
        <dbReference type="ARBA" id="ARBA00004141"/>
    </source>
</evidence>
<proteinExistence type="inferred from homology"/>
<feature type="transmembrane region" description="Helical" evidence="6">
    <location>
        <begin position="41"/>
        <end position="61"/>
    </location>
</feature>
<keyword evidence="3 6" id="KW-0812">Transmembrane</keyword>
<evidence type="ECO:0000256" key="2">
    <source>
        <dbReference type="ARBA" id="ARBA00009142"/>
    </source>
</evidence>
<dbReference type="GO" id="GO:0005886">
    <property type="term" value="C:plasma membrane"/>
    <property type="evidence" value="ECO:0007669"/>
    <property type="project" value="UniProtKB-SubCell"/>
</dbReference>
<gene>
    <name evidence="7" type="ORF">IQ247_25270</name>
</gene>
<accession>A0A8J7FGI6</accession>
<keyword evidence="8" id="KW-1185">Reference proteome</keyword>
<evidence type="ECO:0000256" key="5">
    <source>
        <dbReference type="ARBA" id="ARBA00023136"/>
    </source>
</evidence>
<feature type="transmembrane region" description="Helical" evidence="6">
    <location>
        <begin position="138"/>
        <end position="162"/>
    </location>
</feature>
<dbReference type="Pfam" id="PF01925">
    <property type="entry name" value="TauE"/>
    <property type="match status" value="1"/>
</dbReference>
<evidence type="ECO:0000256" key="4">
    <source>
        <dbReference type="ARBA" id="ARBA00022989"/>
    </source>
</evidence>
<dbReference type="AlphaFoldDB" id="A0A8J7FGI6"/>
<feature type="transmembrane region" description="Helical" evidence="6">
    <location>
        <begin position="168"/>
        <end position="191"/>
    </location>
</feature>
<reference evidence="7" key="1">
    <citation type="submission" date="2020-10" db="EMBL/GenBank/DDBJ databases">
        <authorList>
            <person name="Castelo-Branco R."/>
            <person name="Eusebio N."/>
            <person name="Adriana R."/>
            <person name="Vieira A."/>
            <person name="Brugerolle De Fraissinette N."/>
            <person name="Rezende De Castro R."/>
            <person name="Schneider M.P."/>
            <person name="Vasconcelos V."/>
            <person name="Leao P.N."/>
        </authorList>
    </citation>
    <scope>NUCLEOTIDE SEQUENCE</scope>
    <source>
        <strain evidence="7">LEGE 06105</strain>
    </source>
</reference>
<comment type="subcellular location">
    <subcellularLocation>
        <location evidence="6">Cell membrane</location>
        <topology evidence="6">Multi-pass membrane protein</topology>
    </subcellularLocation>
    <subcellularLocation>
        <location evidence="1">Membrane</location>
        <topology evidence="1">Multi-pass membrane protein</topology>
    </subcellularLocation>
</comment>
<dbReference type="EMBL" id="JADEWL010000127">
    <property type="protein sequence ID" value="MBE9215933.1"/>
    <property type="molecule type" value="Genomic_DNA"/>
</dbReference>